<dbReference type="PROSITE" id="PS50837">
    <property type="entry name" value="NACHT"/>
    <property type="match status" value="1"/>
</dbReference>
<sequence>MEPLGVFSSAGTTADLCKKLLSLCKNIKNAAAETDQLRQLVANFQRILTSVEDMRGSPNNTKLKHTHQLSDAIHETQSLLQKLVDELSPASETTHRILRKIRGSSIRWPIERNDILKRIHSLERCMQVIDESLQIDQTNLLLDIDYRTILDKLPVASDAYFDSFDESSKARCLPDTRVDLLQDVSNWAKNPDSHTVFWLNGMAGTGKSTISRTISEVFANENRLGASFFFKRGEADRGGLAKFFTTIAADLVRRQPIFAPQIKEVIEANPGISTKSASDQFKELITKPLSTIPRDSGMMNPIIIVVDALDECDRVKDVELLIQLFSRSSQPASPKLKFFLTSRPELPLRLGFRKIEGTYKDLVLHEVPAAIIESDILKYLEPNDLKLPESWPGNHIIGVLVKMAVPLFIFASTTCRFIADCKHGDPQRQLQRVLHYETKATSSRLDATYLPILDQQLDGLSHSEKAEVAEEFRTIVGTIIILENPLSITALSQILHMSKDAISNRLEMLHSVLDVPSSLDMPTSVTQPHYG</sequence>
<organism evidence="3 4">
    <name type="scientific">Trichoderma harzianum</name>
    <name type="common">Hypocrea lixii</name>
    <dbReference type="NCBI Taxonomy" id="5544"/>
    <lineage>
        <taxon>Eukaryota</taxon>
        <taxon>Fungi</taxon>
        <taxon>Dikarya</taxon>
        <taxon>Ascomycota</taxon>
        <taxon>Pezizomycotina</taxon>
        <taxon>Sordariomycetes</taxon>
        <taxon>Hypocreomycetidae</taxon>
        <taxon>Hypocreales</taxon>
        <taxon>Hypocreaceae</taxon>
        <taxon>Trichoderma</taxon>
    </lineage>
</organism>
<dbReference type="Proteomes" id="UP000034112">
    <property type="component" value="Unassembled WGS sequence"/>
</dbReference>
<evidence type="ECO:0000313" key="3">
    <source>
        <dbReference type="EMBL" id="KKP01537.1"/>
    </source>
</evidence>
<dbReference type="PANTHER" id="PTHR10039">
    <property type="entry name" value="AMELOGENIN"/>
    <property type="match status" value="1"/>
</dbReference>
<dbReference type="AlphaFoldDB" id="A0A0F9ZMS4"/>
<keyword evidence="1" id="KW-0677">Repeat</keyword>
<evidence type="ECO:0000313" key="4">
    <source>
        <dbReference type="Proteomes" id="UP000034112"/>
    </source>
</evidence>
<dbReference type="PANTHER" id="PTHR10039:SF16">
    <property type="entry name" value="GPI INOSITOL-DEACYLASE"/>
    <property type="match status" value="1"/>
</dbReference>
<comment type="caution">
    <text evidence="3">The sequence shown here is derived from an EMBL/GenBank/DDBJ whole genome shotgun (WGS) entry which is preliminary data.</text>
</comment>
<dbReference type="OMA" id="QISAWIH"/>
<dbReference type="OrthoDB" id="538223at2759"/>
<protein>
    <recommendedName>
        <fullName evidence="2">NACHT domain-containing protein</fullName>
    </recommendedName>
</protein>
<accession>A0A0F9ZMS4</accession>
<dbReference type="InterPro" id="IPR056884">
    <property type="entry name" value="NPHP3-like_N"/>
</dbReference>
<dbReference type="Gene3D" id="3.40.50.300">
    <property type="entry name" value="P-loop containing nucleotide triphosphate hydrolases"/>
    <property type="match status" value="1"/>
</dbReference>
<gene>
    <name evidence="3" type="ORF">THAR02_06359</name>
</gene>
<name>A0A0F9ZMS4_TRIHA</name>
<feature type="domain" description="NACHT" evidence="2">
    <location>
        <begin position="195"/>
        <end position="344"/>
    </location>
</feature>
<dbReference type="EMBL" id="JOKZ01000191">
    <property type="protein sequence ID" value="KKP01537.1"/>
    <property type="molecule type" value="Genomic_DNA"/>
</dbReference>
<proteinExistence type="predicted"/>
<dbReference type="InterPro" id="IPR007111">
    <property type="entry name" value="NACHT_NTPase"/>
</dbReference>
<evidence type="ECO:0000259" key="2">
    <source>
        <dbReference type="PROSITE" id="PS50837"/>
    </source>
</evidence>
<evidence type="ECO:0000256" key="1">
    <source>
        <dbReference type="ARBA" id="ARBA00022737"/>
    </source>
</evidence>
<dbReference type="Pfam" id="PF24883">
    <property type="entry name" value="NPHP3_N"/>
    <property type="match status" value="1"/>
</dbReference>
<dbReference type="SUPFAM" id="SSF52540">
    <property type="entry name" value="P-loop containing nucleoside triphosphate hydrolases"/>
    <property type="match status" value="1"/>
</dbReference>
<reference evidence="4" key="1">
    <citation type="journal article" date="2015" name="Genome Announc.">
        <title>Draft whole-genome sequence of the biocontrol agent Trichoderma harzianum T6776.</title>
        <authorList>
            <person name="Baroncelli R."/>
            <person name="Piaggeschi G."/>
            <person name="Fiorini L."/>
            <person name="Bertolini E."/>
            <person name="Zapparata A."/>
            <person name="Pe M.E."/>
            <person name="Sarrocco S."/>
            <person name="Vannacci G."/>
        </authorList>
    </citation>
    <scope>NUCLEOTIDE SEQUENCE [LARGE SCALE GENOMIC DNA]</scope>
    <source>
        <strain evidence="4">T6776</strain>
    </source>
</reference>
<dbReference type="InterPro" id="IPR027417">
    <property type="entry name" value="P-loop_NTPase"/>
</dbReference>